<name>A0A5E8GUI3_ROSAD</name>
<proteinExistence type="predicted"/>
<sequence length="68" mass="7815">MITLPSIISRMNSTLADLDKLRNKNDVKVEKHQKRIDDHQSERDRLLDESAQAGRAAMKLNSLLEDLQ</sequence>
<dbReference type="Proteomes" id="UP000004703">
    <property type="component" value="Chromosome"/>
</dbReference>
<dbReference type="EMBL" id="ACCU02000003">
    <property type="protein sequence ID" value="EEE42862.1"/>
    <property type="molecule type" value="Genomic_DNA"/>
</dbReference>
<accession>A0A5E8GUI3</accession>
<dbReference type="AlphaFoldDB" id="A0A5E8GUI3"/>
<gene>
    <name evidence="1" type="ORF">SADFL11_PLAS34</name>
</gene>
<reference evidence="1 2" key="2">
    <citation type="submission" date="2013-04" db="EMBL/GenBank/DDBJ databases">
        <authorList>
            <person name="Fiebig A."/>
            <person name="Pradella S."/>
            <person name="Wagner-Doebler I."/>
        </authorList>
    </citation>
    <scope>NUCLEOTIDE SEQUENCE [LARGE SCALE GENOMIC DNA]</scope>
    <source>
        <strain evidence="2">DSM 17067 / NCIMB 14079 / DFL-11</strain>
    </source>
</reference>
<organism evidence="1 2">
    <name type="scientific">Roseibium alexandrii (strain DSM 17067 / NCIMB 14079 / DFL-11)</name>
    <name type="common">Labrenzia alexandrii</name>
    <dbReference type="NCBI Taxonomy" id="244592"/>
    <lineage>
        <taxon>Bacteria</taxon>
        <taxon>Pseudomonadati</taxon>
        <taxon>Pseudomonadota</taxon>
        <taxon>Alphaproteobacteria</taxon>
        <taxon>Hyphomicrobiales</taxon>
        <taxon>Stappiaceae</taxon>
        <taxon>Roseibium</taxon>
    </lineage>
</organism>
<protein>
    <submittedName>
        <fullName evidence="1">Uncharacterized protein</fullName>
    </submittedName>
</protein>
<reference evidence="1 2" key="1">
    <citation type="submission" date="2008-01" db="EMBL/GenBank/DDBJ databases">
        <authorList>
            <person name="Wagner-Dobler I."/>
            <person name="Ferriera S."/>
            <person name="Johnson J."/>
            <person name="Kravitz S."/>
            <person name="Beeson K."/>
            <person name="Sutton G."/>
            <person name="Rogers Y.-H."/>
            <person name="Friedman R."/>
            <person name="Frazier M."/>
            <person name="Venter J.C."/>
        </authorList>
    </citation>
    <scope>NUCLEOTIDE SEQUENCE [LARGE SCALE GENOMIC DNA]</scope>
    <source>
        <strain evidence="2">DSM 17067 / NCIMB 14079 / DFL-11</strain>
    </source>
</reference>
<evidence type="ECO:0000313" key="1">
    <source>
        <dbReference type="EMBL" id="EEE42862.1"/>
    </source>
</evidence>
<comment type="caution">
    <text evidence="1">The sequence shown here is derived from an EMBL/GenBank/DDBJ whole genome shotgun (WGS) entry which is preliminary data.</text>
</comment>
<evidence type="ECO:0000313" key="2">
    <source>
        <dbReference type="Proteomes" id="UP000004703"/>
    </source>
</evidence>
<dbReference type="RefSeq" id="WP_008197467.1">
    <property type="nucleotide sequence ID" value="NZ_CM011002.1"/>
</dbReference>